<dbReference type="InterPro" id="IPR049452">
    <property type="entry name" value="Anoctamin_TM"/>
</dbReference>
<comment type="subcellular location">
    <subcellularLocation>
        <location evidence="1">Cell membrane</location>
        <topology evidence="1">Multi-pass membrane protein</topology>
    </subcellularLocation>
    <subcellularLocation>
        <location evidence="8">Membrane</location>
        <topology evidence="8">Multi-pass membrane protein</topology>
    </subcellularLocation>
</comment>
<evidence type="ECO:0000313" key="12">
    <source>
        <dbReference type="Proteomes" id="UP000030742"/>
    </source>
</evidence>
<feature type="transmembrane region" description="Helical" evidence="8">
    <location>
        <begin position="583"/>
        <end position="606"/>
    </location>
</feature>
<comment type="caution">
    <text evidence="8">Lacks conserved residue(s) required for the propagation of feature annotation.</text>
</comment>
<organism evidence="11 12">
    <name type="scientific">Dendroctonus ponderosae</name>
    <name type="common">Mountain pine beetle</name>
    <dbReference type="NCBI Taxonomy" id="77166"/>
    <lineage>
        <taxon>Eukaryota</taxon>
        <taxon>Metazoa</taxon>
        <taxon>Ecdysozoa</taxon>
        <taxon>Arthropoda</taxon>
        <taxon>Hexapoda</taxon>
        <taxon>Insecta</taxon>
        <taxon>Pterygota</taxon>
        <taxon>Neoptera</taxon>
        <taxon>Endopterygota</taxon>
        <taxon>Coleoptera</taxon>
        <taxon>Polyphaga</taxon>
        <taxon>Cucujiformia</taxon>
        <taxon>Curculionidae</taxon>
        <taxon>Scolytinae</taxon>
        <taxon>Dendroctonus</taxon>
    </lineage>
</organism>
<feature type="domain" description="Anoctamin dimerisation" evidence="10">
    <location>
        <begin position="39"/>
        <end position="231"/>
    </location>
</feature>
<evidence type="ECO:0000259" key="10">
    <source>
        <dbReference type="Pfam" id="PF16178"/>
    </source>
</evidence>
<feature type="transmembrane region" description="Helical" evidence="8">
    <location>
        <begin position="323"/>
        <end position="341"/>
    </location>
</feature>
<dbReference type="InterPro" id="IPR032394">
    <property type="entry name" value="Anoct_dimer"/>
</dbReference>
<comment type="similarity">
    <text evidence="2 8">Belongs to the anoctamin family.</text>
</comment>
<keyword evidence="4 8" id="KW-0812">Transmembrane</keyword>
<keyword evidence="6 8" id="KW-0472">Membrane</keyword>
<proteinExistence type="inferred from homology"/>
<evidence type="ECO:0000256" key="1">
    <source>
        <dbReference type="ARBA" id="ARBA00004651"/>
    </source>
</evidence>
<gene>
    <name evidence="11" type="ORF">D910_11423</name>
</gene>
<evidence type="ECO:0000256" key="6">
    <source>
        <dbReference type="ARBA" id="ARBA00023136"/>
    </source>
</evidence>
<dbReference type="Pfam" id="PF16178">
    <property type="entry name" value="Anoct_dimer"/>
    <property type="match status" value="1"/>
</dbReference>
<evidence type="ECO:0000256" key="4">
    <source>
        <dbReference type="ARBA" id="ARBA00022692"/>
    </source>
</evidence>
<dbReference type="GO" id="GO:0046983">
    <property type="term" value="F:protein dimerization activity"/>
    <property type="evidence" value="ECO:0007669"/>
    <property type="project" value="InterPro"/>
</dbReference>
<dbReference type="AlphaFoldDB" id="U4UV79"/>
<dbReference type="OrthoDB" id="296386at2759"/>
<protein>
    <recommendedName>
        <fullName evidence="8">Anoctamin</fullName>
    </recommendedName>
</protein>
<dbReference type="InterPro" id="IPR007632">
    <property type="entry name" value="Anoctamin"/>
</dbReference>
<reference evidence="11 12" key="1">
    <citation type="journal article" date="2013" name="Genome Biol.">
        <title>Draft genome of the mountain pine beetle, Dendroctonus ponderosae Hopkins, a major forest pest.</title>
        <authorList>
            <person name="Keeling C.I."/>
            <person name="Yuen M.M."/>
            <person name="Liao N.Y."/>
            <person name="Docking T.R."/>
            <person name="Chan S.K."/>
            <person name="Taylor G.A."/>
            <person name="Palmquist D.L."/>
            <person name="Jackman S.D."/>
            <person name="Nguyen A."/>
            <person name="Li M."/>
            <person name="Henderson H."/>
            <person name="Janes J.K."/>
            <person name="Zhao Y."/>
            <person name="Pandoh P."/>
            <person name="Moore R."/>
            <person name="Sperling F.A."/>
            <person name="Huber D.P."/>
            <person name="Birol I."/>
            <person name="Jones S.J."/>
            <person name="Bohlmann J."/>
        </authorList>
    </citation>
    <scope>NUCLEOTIDE SEQUENCE</scope>
</reference>
<feature type="transmembrane region" description="Helical" evidence="8">
    <location>
        <begin position="474"/>
        <end position="492"/>
    </location>
</feature>
<dbReference type="PANTHER" id="PTHR12308:SF83">
    <property type="entry name" value="ANOCTAMIN"/>
    <property type="match status" value="1"/>
</dbReference>
<keyword evidence="3" id="KW-1003">Cell membrane</keyword>
<evidence type="ECO:0000256" key="7">
    <source>
        <dbReference type="ARBA" id="ARBA00023180"/>
    </source>
</evidence>
<dbReference type="GO" id="GO:0005886">
    <property type="term" value="C:plasma membrane"/>
    <property type="evidence" value="ECO:0007669"/>
    <property type="project" value="UniProtKB-SubCell"/>
</dbReference>
<evidence type="ECO:0000256" key="5">
    <source>
        <dbReference type="ARBA" id="ARBA00022989"/>
    </source>
</evidence>
<dbReference type="EMBL" id="KB632380">
    <property type="protein sequence ID" value="ERL94141.1"/>
    <property type="molecule type" value="Genomic_DNA"/>
</dbReference>
<dbReference type="Pfam" id="PF04547">
    <property type="entry name" value="Anoctamin"/>
    <property type="match status" value="1"/>
</dbReference>
<name>U4UV79_DENPD</name>
<feature type="transmembrane region" description="Helical" evidence="8">
    <location>
        <begin position="245"/>
        <end position="271"/>
    </location>
</feature>
<dbReference type="GO" id="GO:0005254">
    <property type="term" value="F:chloride channel activity"/>
    <property type="evidence" value="ECO:0007669"/>
    <property type="project" value="TreeGrafter"/>
</dbReference>
<evidence type="ECO:0000256" key="8">
    <source>
        <dbReference type="RuleBase" id="RU280814"/>
    </source>
</evidence>
<evidence type="ECO:0000256" key="3">
    <source>
        <dbReference type="ARBA" id="ARBA00022475"/>
    </source>
</evidence>
<dbReference type="Proteomes" id="UP000030742">
    <property type="component" value="Unassembled WGS sequence"/>
</dbReference>
<evidence type="ECO:0000259" key="9">
    <source>
        <dbReference type="Pfam" id="PF04547"/>
    </source>
</evidence>
<keyword evidence="7" id="KW-0325">Glycoprotein</keyword>
<feature type="domain" description="Anoctamin transmembrane" evidence="9">
    <location>
        <begin position="234"/>
        <end position="770"/>
    </location>
</feature>
<dbReference type="PANTHER" id="PTHR12308">
    <property type="entry name" value="ANOCTAMIN"/>
    <property type="match status" value="1"/>
</dbReference>
<keyword evidence="5 8" id="KW-1133">Transmembrane helix</keyword>
<feature type="transmembrane region" description="Helical" evidence="8">
    <location>
        <begin position="393"/>
        <end position="412"/>
    </location>
</feature>
<feature type="transmembrane region" description="Helical" evidence="8">
    <location>
        <begin position="424"/>
        <end position="447"/>
    </location>
</feature>
<evidence type="ECO:0000256" key="2">
    <source>
        <dbReference type="ARBA" id="ARBA00009671"/>
    </source>
</evidence>
<accession>U4UV79</accession>
<sequence>MSDTHEQHDNVAKVVSEKSALLRSFSTPEVQISRLPSPQRSVDFVLVWHTVESDSECDASEKRRIFEKNLIDEGLDLEYENQESSKLKFVKIPALRQVSHRTNFFVEGVSEQWAKVKEWIFLDKDKFPENDQQRFTAIYSRDREYLFDINSPCFFTSAIHSRIVQFILDRKRFSDNRVNDFAFGMERLIDDNVYAAAYPLHDGDLTTENTVRNLLYTEWACLGKWYRYQPLDCIKEYFGVKIALYFAWLGYYTHILLAPAIVGLACFIYSLATMYSHKPSNDICDVGLEEKMCPHCDIWCDYWNIKETCVHSRITYLFDNSTTVFYAVFMSLWATTFLEMWKRYSAEITHRWDLTGFDVQEEHPRPQYLARLAHVKRKCVNIITNTMEPHVCMALATVLAVVLYRMSILVSLKVHSDKMDNSSAILFTTVTAASINLVAILIFNQIYNYVAEYLTEFELLRTQTEFDDSLTLKIYLLQFVNYYASIFYIAFFKGKFVGSPKRYNRVFGYRQEECGPGGCLLELCIQLAVIMIGKQAMNTVLEMLFPLFFKWLNTLKVMIENQNRLAFQETTSPAKDLDPVLQYGFVTIFVAAFPLAPFFALLNNILEMRLDAKKLLTMYRRPVSQRVRDIGVWYRILDSIGKLSVVTNGFIIAFTSDFIPRLVYQISINPNGSLEGYVNNSLSYFNTSDFEAGRSGRTNNSIDTVCRYPDYRNPPWSSEKYERTALYWHILAARFIFVVVFENLVVLVMIILKWCIPDMPGKLRDRIRREAYITNEIIIKQETLRAQRAHSCSNASTLRKPETLQNIDVPSTPEQWDRLISSSLSQSEFDLVVHGDEHQTGSHQINNPATPQSI</sequence>
<feature type="transmembrane region" description="Helical" evidence="8">
    <location>
        <begin position="726"/>
        <end position="752"/>
    </location>
</feature>
<evidence type="ECO:0000313" key="11">
    <source>
        <dbReference type="EMBL" id="ERL94141.1"/>
    </source>
</evidence>